<organism evidence="1 2">
    <name type="scientific">Metabacillus rhizolycopersici</name>
    <dbReference type="NCBI Taxonomy" id="2875709"/>
    <lineage>
        <taxon>Bacteria</taxon>
        <taxon>Bacillati</taxon>
        <taxon>Bacillota</taxon>
        <taxon>Bacilli</taxon>
        <taxon>Bacillales</taxon>
        <taxon>Bacillaceae</taxon>
        <taxon>Metabacillus</taxon>
    </lineage>
</organism>
<sequence>MEEKRVTRQTYYYDHQGELETIQQIADAYSGGFVDQQFHQNFGINEQFQAREE</sequence>
<proteinExistence type="predicted"/>
<name>A0ABS7UQG2_9BACI</name>
<protein>
    <submittedName>
        <fullName evidence="1">Uncharacterized protein</fullName>
    </submittedName>
</protein>
<dbReference type="Proteomes" id="UP001165287">
    <property type="component" value="Unassembled WGS sequence"/>
</dbReference>
<keyword evidence="2" id="KW-1185">Reference proteome</keyword>
<accession>A0ABS7UQG2</accession>
<comment type="caution">
    <text evidence="1">The sequence shown here is derived from an EMBL/GenBank/DDBJ whole genome shotgun (WGS) entry which is preliminary data.</text>
</comment>
<gene>
    <name evidence="1" type="ORF">K9V48_07860</name>
</gene>
<dbReference type="EMBL" id="JAIQUM010000012">
    <property type="protein sequence ID" value="MBZ5750159.1"/>
    <property type="molecule type" value="Genomic_DNA"/>
</dbReference>
<dbReference type="RefSeq" id="WP_224138174.1">
    <property type="nucleotide sequence ID" value="NZ_JAIQUM010000012.1"/>
</dbReference>
<evidence type="ECO:0000313" key="1">
    <source>
        <dbReference type="EMBL" id="MBZ5750159.1"/>
    </source>
</evidence>
<reference evidence="1" key="1">
    <citation type="submission" date="2024-05" db="EMBL/GenBank/DDBJ databases">
        <title>Metabacillus sp. nov., isolated from the rhizosphere soil of tomato plants.</title>
        <authorList>
            <person name="Ma R."/>
        </authorList>
    </citation>
    <scope>NUCLEOTIDE SEQUENCE</scope>
    <source>
        <strain evidence="1">DBTR6</strain>
    </source>
</reference>
<evidence type="ECO:0000313" key="2">
    <source>
        <dbReference type="Proteomes" id="UP001165287"/>
    </source>
</evidence>